<reference evidence="1 2" key="1">
    <citation type="journal article" date="2010" name="Nature">
        <title>Perigord black truffle genome uncovers evolutionary origins and mechanisms of symbiosis.</title>
        <authorList>
            <person name="Martin F."/>
            <person name="Kohler A."/>
            <person name="Murat C."/>
            <person name="Balestrini R."/>
            <person name="Coutinho P.M."/>
            <person name="Jaillon O."/>
            <person name="Montanini B."/>
            <person name="Morin E."/>
            <person name="Noel B."/>
            <person name="Percudani R."/>
            <person name="Porcel B."/>
            <person name="Rubini A."/>
            <person name="Amicucci A."/>
            <person name="Amselem J."/>
            <person name="Anthouard V."/>
            <person name="Arcioni S."/>
            <person name="Artiguenave F."/>
            <person name="Aury J.M."/>
            <person name="Ballario P."/>
            <person name="Bolchi A."/>
            <person name="Brenna A."/>
            <person name="Brun A."/>
            <person name="Buee M."/>
            <person name="Cantarel B."/>
            <person name="Chevalier G."/>
            <person name="Couloux A."/>
            <person name="Da Silva C."/>
            <person name="Denoeud F."/>
            <person name="Duplessis S."/>
            <person name="Ghignone S."/>
            <person name="Hilselberger B."/>
            <person name="Iotti M."/>
            <person name="Marcais B."/>
            <person name="Mello A."/>
            <person name="Miranda M."/>
            <person name="Pacioni G."/>
            <person name="Quesneville H."/>
            <person name="Riccioni C."/>
            <person name="Ruotolo R."/>
            <person name="Splivallo R."/>
            <person name="Stocchi V."/>
            <person name="Tisserant E."/>
            <person name="Viscomi A.R."/>
            <person name="Zambonelli A."/>
            <person name="Zampieri E."/>
            <person name="Henrissat B."/>
            <person name="Lebrun M.H."/>
            <person name="Paolocci F."/>
            <person name="Bonfante P."/>
            <person name="Ottonello S."/>
            <person name="Wincker P."/>
        </authorList>
    </citation>
    <scope>NUCLEOTIDE SEQUENCE [LARGE SCALE GENOMIC DNA]</scope>
    <source>
        <strain evidence="1 2">Mel28</strain>
    </source>
</reference>
<proteinExistence type="predicted"/>
<dbReference type="InParanoid" id="D5GDF6"/>
<dbReference type="HOGENOM" id="CLU_3351400_0_0_1"/>
<keyword evidence="2" id="KW-1185">Reference proteome</keyword>
<dbReference type="KEGG" id="tml:GSTUM_00006191001"/>
<sequence>MAEEGGWISVRLFQFRDSKFVLGLLEPQMRVPRPTGR</sequence>
<accession>D5GDF6</accession>
<dbReference type="AlphaFoldDB" id="D5GDF6"/>
<organism evidence="1 2">
    <name type="scientific">Tuber melanosporum (strain Mel28)</name>
    <name type="common">Perigord black truffle</name>
    <dbReference type="NCBI Taxonomy" id="656061"/>
    <lineage>
        <taxon>Eukaryota</taxon>
        <taxon>Fungi</taxon>
        <taxon>Dikarya</taxon>
        <taxon>Ascomycota</taxon>
        <taxon>Pezizomycotina</taxon>
        <taxon>Pezizomycetes</taxon>
        <taxon>Pezizales</taxon>
        <taxon>Tuberaceae</taxon>
        <taxon>Tuber</taxon>
    </lineage>
</organism>
<name>D5GDF6_TUBMM</name>
<evidence type="ECO:0000313" key="1">
    <source>
        <dbReference type="EMBL" id="CAZ82549.1"/>
    </source>
</evidence>
<dbReference type="EMBL" id="FN430142">
    <property type="protein sequence ID" value="CAZ82549.1"/>
    <property type="molecule type" value="Genomic_DNA"/>
</dbReference>
<protein>
    <submittedName>
        <fullName evidence="1">(Perigord truffle) hypothetical protein</fullName>
    </submittedName>
</protein>
<evidence type="ECO:0000313" key="2">
    <source>
        <dbReference type="Proteomes" id="UP000006911"/>
    </source>
</evidence>
<dbReference type="GeneID" id="9184012"/>
<dbReference type="RefSeq" id="XP_002838358.1">
    <property type="nucleotide sequence ID" value="XM_002838312.1"/>
</dbReference>
<dbReference type="Proteomes" id="UP000006911">
    <property type="component" value="Unassembled WGS sequence"/>
</dbReference>
<gene>
    <name evidence="1" type="ORF">GSTUM_00006191001</name>
</gene>